<feature type="transmembrane region" description="Helical" evidence="1">
    <location>
        <begin position="78"/>
        <end position="97"/>
    </location>
</feature>
<comment type="caution">
    <text evidence="2">The sequence shown here is derived from an EMBL/GenBank/DDBJ whole genome shotgun (WGS) entry which is preliminary data.</text>
</comment>
<gene>
    <name evidence="2" type="ORF">ACJIZ3_021355</name>
</gene>
<keyword evidence="1" id="KW-0812">Transmembrane</keyword>
<evidence type="ECO:0000256" key="1">
    <source>
        <dbReference type="SAM" id="Phobius"/>
    </source>
</evidence>
<accession>A0ABD3SLT2</accession>
<keyword evidence="3" id="KW-1185">Reference proteome</keyword>
<reference evidence="2 3" key="1">
    <citation type="submission" date="2024-12" db="EMBL/GenBank/DDBJ databases">
        <title>The unique morphological basis and parallel evolutionary history of personate flowers in Penstemon.</title>
        <authorList>
            <person name="Depatie T.H."/>
            <person name="Wessinger C.A."/>
        </authorList>
    </citation>
    <scope>NUCLEOTIDE SEQUENCE [LARGE SCALE GENOMIC DNA]</scope>
    <source>
        <strain evidence="2">WTNN_2</strain>
        <tissue evidence="2">Leaf</tissue>
    </source>
</reference>
<proteinExistence type="predicted"/>
<name>A0ABD3SLT2_9LAMI</name>
<dbReference type="EMBL" id="JBJXBP010000006">
    <property type="protein sequence ID" value="KAL3825326.1"/>
    <property type="molecule type" value="Genomic_DNA"/>
</dbReference>
<evidence type="ECO:0000313" key="2">
    <source>
        <dbReference type="EMBL" id="KAL3825326.1"/>
    </source>
</evidence>
<sequence length="98" mass="11222">MKTIVDTIGARNYFLRDNSAIPNLEGPYSTIADVVAEDKQKFYYMGCDKCFSGIDAEYNYVYTCNSCKEAIIAKPRSIYILFIIFYLLFMLPKNTALT</sequence>
<keyword evidence="1" id="KW-1133">Transmembrane helix</keyword>
<dbReference type="InterPro" id="IPR012340">
    <property type="entry name" value="NA-bd_OB-fold"/>
</dbReference>
<dbReference type="Gene3D" id="2.40.50.140">
    <property type="entry name" value="Nucleic acid-binding proteins"/>
    <property type="match status" value="1"/>
</dbReference>
<protein>
    <submittedName>
        <fullName evidence="2">Uncharacterized protein</fullName>
    </submittedName>
</protein>
<organism evidence="2 3">
    <name type="scientific">Penstemon smallii</name>
    <dbReference type="NCBI Taxonomy" id="265156"/>
    <lineage>
        <taxon>Eukaryota</taxon>
        <taxon>Viridiplantae</taxon>
        <taxon>Streptophyta</taxon>
        <taxon>Embryophyta</taxon>
        <taxon>Tracheophyta</taxon>
        <taxon>Spermatophyta</taxon>
        <taxon>Magnoliopsida</taxon>
        <taxon>eudicotyledons</taxon>
        <taxon>Gunneridae</taxon>
        <taxon>Pentapetalae</taxon>
        <taxon>asterids</taxon>
        <taxon>lamiids</taxon>
        <taxon>Lamiales</taxon>
        <taxon>Plantaginaceae</taxon>
        <taxon>Cheloneae</taxon>
        <taxon>Penstemon</taxon>
    </lineage>
</organism>
<keyword evidence="1" id="KW-0472">Membrane</keyword>
<evidence type="ECO:0000313" key="3">
    <source>
        <dbReference type="Proteomes" id="UP001634393"/>
    </source>
</evidence>
<dbReference type="AlphaFoldDB" id="A0ABD3SLT2"/>
<dbReference type="Proteomes" id="UP001634393">
    <property type="component" value="Unassembled WGS sequence"/>
</dbReference>